<dbReference type="AlphaFoldDB" id="A0A1U7HMF7"/>
<dbReference type="STRING" id="247279.NIES1031_15665"/>
<organism evidence="1 2">
    <name type="scientific">Chroogloeocystis siderophila 5.2 s.c.1</name>
    <dbReference type="NCBI Taxonomy" id="247279"/>
    <lineage>
        <taxon>Bacteria</taxon>
        <taxon>Bacillati</taxon>
        <taxon>Cyanobacteriota</taxon>
        <taxon>Cyanophyceae</taxon>
        <taxon>Oscillatoriophycideae</taxon>
        <taxon>Chroococcales</taxon>
        <taxon>Chroococcaceae</taxon>
        <taxon>Chroogloeocystis</taxon>
    </lineage>
</organism>
<comment type="caution">
    <text evidence="1">The sequence shown here is derived from an EMBL/GenBank/DDBJ whole genome shotgun (WGS) entry which is preliminary data.</text>
</comment>
<name>A0A1U7HMF7_9CHRO</name>
<accession>A0A1U7HMF7</accession>
<dbReference type="Proteomes" id="UP000185984">
    <property type="component" value="Unassembled WGS sequence"/>
</dbReference>
<reference evidence="1 2" key="1">
    <citation type="submission" date="2016-11" db="EMBL/GenBank/DDBJ databases">
        <title>Draft Genome Sequences of Nine Cyanobacterial Strains from Diverse Habitats.</title>
        <authorList>
            <person name="Zhu T."/>
            <person name="Hou S."/>
            <person name="Lu X."/>
            <person name="Hess W.R."/>
        </authorList>
    </citation>
    <scope>NUCLEOTIDE SEQUENCE [LARGE SCALE GENOMIC DNA]</scope>
    <source>
        <strain evidence="1 2">5.2 s.c.1</strain>
    </source>
</reference>
<evidence type="ECO:0000313" key="1">
    <source>
        <dbReference type="EMBL" id="OKH24728.1"/>
    </source>
</evidence>
<keyword evidence="2" id="KW-1185">Reference proteome</keyword>
<gene>
    <name evidence="1" type="ORF">NIES1031_15665</name>
</gene>
<protein>
    <submittedName>
        <fullName evidence="1">Uncharacterized protein</fullName>
    </submittedName>
</protein>
<proteinExistence type="predicted"/>
<sequence>MRQPYLSDLAVSQSLAQHRRAGRMTAIATGVAMKIAFFKGFIVFPHTEIVDLSRALNKSLVLLQNLGKL</sequence>
<dbReference type="EMBL" id="MRCC01000012">
    <property type="protein sequence ID" value="OKH24728.1"/>
    <property type="molecule type" value="Genomic_DNA"/>
</dbReference>
<evidence type="ECO:0000313" key="2">
    <source>
        <dbReference type="Proteomes" id="UP000185984"/>
    </source>
</evidence>